<keyword evidence="2" id="KW-1185">Reference proteome</keyword>
<comment type="caution">
    <text evidence="1">The sequence shown here is derived from an EMBL/GenBank/DDBJ whole genome shotgun (WGS) entry which is preliminary data.</text>
</comment>
<dbReference type="RefSeq" id="WP_083048371.1">
    <property type="nucleotide sequence ID" value="NZ_MWQY01000003.1"/>
</dbReference>
<evidence type="ECO:0000313" key="1">
    <source>
        <dbReference type="EMBL" id="ORC37267.1"/>
    </source>
</evidence>
<sequence length="112" mass="12350">MSISAQARADFAYNTTRDGDDVLLTDADGNNYPVKGWVRRTDMQSDPDTGAKIYDPKTTITVPAESVSDIAETWTAEFVDANGATVSGRVMSPHHDRTMRFVIFEVEPYGES</sequence>
<accession>A0A1Y1S1G0</accession>
<proteinExistence type="predicted"/>
<dbReference type="Proteomes" id="UP000192343">
    <property type="component" value="Unassembled WGS sequence"/>
</dbReference>
<dbReference type="AlphaFoldDB" id="A0A1Y1S1G0"/>
<dbReference type="EMBL" id="MWQY01000003">
    <property type="protein sequence ID" value="ORC37267.1"/>
    <property type="molecule type" value="Genomic_DNA"/>
</dbReference>
<gene>
    <name evidence="1" type="ORF">B4O97_03495</name>
</gene>
<evidence type="ECO:0000313" key="2">
    <source>
        <dbReference type="Proteomes" id="UP000192343"/>
    </source>
</evidence>
<name>A0A1Y1S1G0_9SPIO</name>
<protein>
    <submittedName>
        <fullName evidence="1">Uncharacterized protein</fullName>
    </submittedName>
</protein>
<reference evidence="1 2" key="1">
    <citation type="submission" date="2017-03" db="EMBL/GenBank/DDBJ databases">
        <title>Draft Genome sequence of Marispirochaeta sp. strain JC444.</title>
        <authorList>
            <person name="Shivani Y."/>
            <person name="Subhash Y."/>
            <person name="Sasikala C."/>
            <person name="Ramana C."/>
        </authorList>
    </citation>
    <scope>NUCLEOTIDE SEQUENCE [LARGE SCALE GENOMIC DNA]</scope>
    <source>
        <strain evidence="1 2">JC444</strain>
    </source>
</reference>
<organism evidence="1 2">
    <name type="scientific">Marispirochaeta aestuarii</name>
    <dbReference type="NCBI Taxonomy" id="1963862"/>
    <lineage>
        <taxon>Bacteria</taxon>
        <taxon>Pseudomonadati</taxon>
        <taxon>Spirochaetota</taxon>
        <taxon>Spirochaetia</taxon>
        <taxon>Spirochaetales</taxon>
        <taxon>Spirochaetaceae</taxon>
        <taxon>Marispirochaeta</taxon>
    </lineage>
</organism>
<dbReference type="STRING" id="1963862.B4O97_03495"/>